<keyword evidence="3" id="KW-1185">Reference proteome</keyword>
<evidence type="ECO:0000313" key="2">
    <source>
        <dbReference type="EMBL" id="WQJ51509.1"/>
    </source>
</evidence>
<sequence>MSNILIIPDIHGRTFWKECIKCECDEIIFLGDYLDPYNYERISKQDALDNFKEILKFKSDNYDKVTLLLGNHDMEYISYNLPRDRYDNKNGKEIRRLFLDNIDMFNLVTYRYIKNKFISFSHSVIGQCWINDIKNIDNKINSMNIIDFITYLNDLVKSGDERKMGNILNHMGYSRGGYDPYGSVIWADVNEALEFCWEDKEKVNKPKDIDYQIFSHTQQSELPIITKYYACLDCRAGFLLNSEGILKNITNNEKEFTILFNIIDND</sequence>
<dbReference type="Pfam" id="PF00149">
    <property type="entry name" value="Metallophos"/>
    <property type="match status" value="1"/>
</dbReference>
<evidence type="ECO:0000313" key="3">
    <source>
        <dbReference type="Proteomes" id="UP001348805"/>
    </source>
</evidence>
<dbReference type="Gene3D" id="3.60.21.10">
    <property type="match status" value="1"/>
</dbReference>
<dbReference type="SUPFAM" id="SSF56300">
    <property type="entry name" value="Metallo-dependent phosphatases"/>
    <property type="match status" value="1"/>
</dbReference>
<protein>
    <recommendedName>
        <fullName evidence="1">Calcineurin-like phosphoesterase domain-containing protein</fullName>
    </recommendedName>
</protein>
<proteinExistence type="predicted"/>
<dbReference type="InterPro" id="IPR029052">
    <property type="entry name" value="Metallo-depent_PP-like"/>
</dbReference>
<name>A0ABZ0Z074_9CAUD</name>
<feature type="domain" description="Calcineurin-like phosphoesterase" evidence="1">
    <location>
        <begin position="4"/>
        <end position="218"/>
    </location>
</feature>
<organism evidence="2 3">
    <name type="scientific">phage Lak_Megaphage_RVC_AP3_GC26</name>
    <dbReference type="NCBI Taxonomy" id="3109225"/>
    <lineage>
        <taxon>Viruses</taxon>
        <taxon>Duplodnaviria</taxon>
        <taxon>Heunggongvirae</taxon>
        <taxon>Uroviricota</taxon>
        <taxon>Caudoviricetes</taxon>
        <taxon>Caudoviricetes code 15 clade</taxon>
    </lineage>
</organism>
<evidence type="ECO:0000259" key="1">
    <source>
        <dbReference type="Pfam" id="PF00149"/>
    </source>
</evidence>
<dbReference type="InterPro" id="IPR004843">
    <property type="entry name" value="Calcineurin-like_PHP"/>
</dbReference>
<dbReference type="EMBL" id="OR769219">
    <property type="protein sequence ID" value="WQJ51509.1"/>
    <property type="molecule type" value="Genomic_DNA"/>
</dbReference>
<dbReference type="Proteomes" id="UP001348805">
    <property type="component" value="Segment"/>
</dbReference>
<reference evidence="2 3" key="1">
    <citation type="submission" date="2023-11" db="EMBL/GenBank/DDBJ databases">
        <authorList>
            <person name="Cook R."/>
            <person name="Crisci M."/>
            <person name="Pye H."/>
            <person name="Adriaenssens E."/>
            <person name="Santini J."/>
        </authorList>
    </citation>
    <scope>NUCLEOTIDE SEQUENCE [LARGE SCALE GENOMIC DNA]</scope>
    <source>
        <strain evidence="2">Lak_Megaphage_RVC_AP3_GC26</strain>
    </source>
</reference>
<accession>A0ABZ0Z074</accession>